<dbReference type="Pfam" id="PF19798">
    <property type="entry name" value="Sulfotransfer_5"/>
    <property type="match status" value="1"/>
</dbReference>
<dbReference type="FunFam" id="3.20.10.10:FF:000011">
    <property type="entry name" value="Branched-chain-amino-acid aminotransferase-like protein 2"/>
    <property type="match status" value="1"/>
</dbReference>
<dbReference type="PANTHER" id="PTHR42743:SF11">
    <property type="entry name" value="AMINODEOXYCHORISMATE LYASE"/>
    <property type="match status" value="1"/>
</dbReference>
<dbReference type="PANTHER" id="PTHR42743">
    <property type="entry name" value="AMINO-ACID AMINOTRANSFERASE"/>
    <property type="match status" value="1"/>
</dbReference>
<accession>A0A6P9EVI2</accession>
<dbReference type="AlphaFoldDB" id="A0A6P9EVI2"/>
<dbReference type="SUPFAM" id="SSF53335">
    <property type="entry name" value="S-adenosyl-L-methionine-dependent methyltransferases"/>
    <property type="match status" value="1"/>
</dbReference>
<comment type="similarity">
    <text evidence="1">Belongs to the class-IV pyridoxal-phosphate-dependent aminotransferase family.</text>
</comment>
<sequence>MADQELDPSTPSSLYMLSAFLAMEPAESLVAFARVCGEGSVTETVQRFIWDHCLSKADGKSHAPYVRNFLKKLITEVELNHGVVLDELYEQYAYYMTSLKDDNLVKGNARVCKFISFLFPDGCSELPSCPNSRKLVVPLQCSLNMLKGDTGCSVWPSSLFLSEFILSFPELVSNKSCFEVGSGVGLVGICLAHVKASKVILSDGDLSTLMNMKRNLEYNNLNIGTAGPGRVTDGLNMVKCIHLPWESASESGLQDLRPDVILGADVIYDPVCLPHLVRLLSILLTQRKSYSHKQNDSRQGSLSDSISVGDKVNHINRWNANEKDDRLDGKVNGAKQANTNASGDGFDACGGKTIWDGTTCGARKGPLAYIAFVIRNVDTFNQFLYLVDQANITITDLTETLKPINLLPYMQSYDRSNVRLLVLELLCISKEEMEVEVIHSWSAPRSLSTGLMYSFAQRDDMEVLDEPLYAHFLRVTGIDRPYREELLSKVESDGNKAVKEVIFGPGRKKYRFCKHIAKQHLSGLPSDLMKKGKHFILIRNPLDILPSFDKVVPPSFRELGLAELVSIYNELSELGKAPHIIDAADLQRDPEATLRGLCDDLDIPFQEAMLKWEAGPKPVDGIWAPWWYKSVHKSTGFQAAKKYPATFPFSLYGLLEQSLPLYNMLKRHVKQTSSLLNPPLPPPDLPVPANEKLLAWVGDEILTRDSAKVSVFDSVVQGGDSVWEGLRVYSRKIFKLDEHLDRLFDSAKALAFNNVPTREEVKEAIFATLIRNGMFDNAHIRLSLTRGKKVTSGMSPAFNLYGCTLIVLPEWKPPVYDNTHGIMLVTATTRRNSPNNLDSKIHHNNLLNNILAKIEGNNAKADDAIMLDKDGYVSETNATNIFLVKKGRVLTPHADYCLPGITRATVMDLVIKEKFVLEERRISISEFHTADEVWTTGTMGELTPVVKIDGRIIGDGEVGPVTQRLQDAYKKLTEESGVPIPAYNETG</sequence>
<dbReference type="Gene3D" id="3.20.10.10">
    <property type="entry name" value="D-amino Acid Aminotransferase, subunit A, domain 2"/>
    <property type="match status" value="1"/>
</dbReference>
<dbReference type="GO" id="GO:0019752">
    <property type="term" value="P:carboxylic acid metabolic process"/>
    <property type="evidence" value="ECO:0000318"/>
    <property type="project" value="GO_Central"/>
</dbReference>
<dbReference type="InterPro" id="IPR019410">
    <property type="entry name" value="Methyltransf_16"/>
</dbReference>
<dbReference type="InterPro" id="IPR050571">
    <property type="entry name" value="Class-IV_PLP-Dep_Aminotrnsfr"/>
</dbReference>
<dbReference type="Proteomes" id="UP000235220">
    <property type="component" value="Chromosome 11"/>
</dbReference>
<dbReference type="RefSeq" id="XP_035551261.1">
    <property type="nucleotide sequence ID" value="XM_035695368.1"/>
</dbReference>
<name>A0A6P9EVI2_JUGRE</name>
<dbReference type="FunFam" id="3.30.470.10:FF:000010">
    <property type="entry name" value="Branched-chain-amino-acid aminotransferase-like protein 1"/>
    <property type="match status" value="1"/>
</dbReference>
<keyword evidence="2" id="KW-1185">Reference proteome</keyword>
<evidence type="ECO:0000256" key="1">
    <source>
        <dbReference type="ARBA" id="ARBA00009320"/>
    </source>
</evidence>
<dbReference type="Gene3D" id="3.40.50.150">
    <property type="entry name" value="Vaccinia Virus protein VP39"/>
    <property type="match status" value="1"/>
</dbReference>
<evidence type="ECO:0000313" key="3">
    <source>
        <dbReference type="RefSeq" id="XP_035551261.1"/>
    </source>
</evidence>
<dbReference type="InterPro" id="IPR001544">
    <property type="entry name" value="Aminotrans_IV"/>
</dbReference>
<dbReference type="GO" id="GO:0003824">
    <property type="term" value="F:catalytic activity"/>
    <property type="evidence" value="ECO:0007669"/>
    <property type="project" value="InterPro"/>
</dbReference>
<dbReference type="InterPro" id="IPR036038">
    <property type="entry name" value="Aminotransferase-like"/>
</dbReference>
<dbReference type="KEGG" id="jre:108988833"/>
<organism evidence="2 3">
    <name type="scientific">Juglans regia</name>
    <name type="common">English walnut</name>
    <dbReference type="NCBI Taxonomy" id="51240"/>
    <lineage>
        <taxon>Eukaryota</taxon>
        <taxon>Viridiplantae</taxon>
        <taxon>Streptophyta</taxon>
        <taxon>Embryophyta</taxon>
        <taxon>Tracheophyta</taxon>
        <taxon>Spermatophyta</taxon>
        <taxon>Magnoliopsida</taxon>
        <taxon>eudicotyledons</taxon>
        <taxon>Gunneridae</taxon>
        <taxon>Pentapetalae</taxon>
        <taxon>rosids</taxon>
        <taxon>fabids</taxon>
        <taxon>Fagales</taxon>
        <taxon>Juglandaceae</taxon>
        <taxon>Juglans</taxon>
    </lineage>
</organism>
<dbReference type="GO" id="GO:0046394">
    <property type="term" value="P:carboxylic acid biosynthetic process"/>
    <property type="evidence" value="ECO:0007669"/>
    <property type="project" value="UniProtKB-ARBA"/>
</dbReference>
<dbReference type="InParanoid" id="A0A6P9EVI2"/>
<dbReference type="InterPro" id="IPR029063">
    <property type="entry name" value="SAM-dependent_MTases_sf"/>
</dbReference>
<dbReference type="Gene3D" id="3.30.470.10">
    <property type="match status" value="1"/>
</dbReference>
<protein>
    <submittedName>
        <fullName evidence="3">Branched-chain-amino-acid aminotransferase-like protein 1</fullName>
    </submittedName>
</protein>
<dbReference type="SUPFAM" id="SSF56752">
    <property type="entry name" value="D-aminoacid aminotransferase-like PLP-dependent enzymes"/>
    <property type="match status" value="1"/>
</dbReference>
<dbReference type="FunFam" id="3.40.50.300:FF:001594">
    <property type="entry name" value="Branched-chain-amino-acid aminotransferase-like protein 2"/>
    <property type="match status" value="1"/>
</dbReference>
<dbReference type="FunCoup" id="A0A6P9EVI2">
    <property type="interactions" value="16"/>
</dbReference>
<dbReference type="InterPro" id="IPR043131">
    <property type="entry name" value="BCAT-like_N"/>
</dbReference>
<dbReference type="CDD" id="cd01558">
    <property type="entry name" value="D-AAT_like"/>
    <property type="match status" value="1"/>
</dbReference>
<dbReference type="OrthoDB" id="25921at2759"/>
<dbReference type="Gene3D" id="3.40.50.300">
    <property type="entry name" value="P-loop containing nucleotide triphosphate hydrolases"/>
    <property type="match status" value="1"/>
</dbReference>
<dbReference type="Pfam" id="PF10294">
    <property type="entry name" value="Methyltransf_16"/>
    <property type="match status" value="1"/>
</dbReference>
<gene>
    <name evidence="3" type="primary">LOC108988833</name>
</gene>
<dbReference type="InterPro" id="IPR027417">
    <property type="entry name" value="P-loop_NTPase"/>
</dbReference>
<evidence type="ECO:0000313" key="2">
    <source>
        <dbReference type="Proteomes" id="UP000235220"/>
    </source>
</evidence>
<reference evidence="3" key="1">
    <citation type="submission" date="2025-08" db="UniProtKB">
        <authorList>
            <consortium name="RefSeq"/>
        </authorList>
    </citation>
    <scope>IDENTIFICATION</scope>
    <source>
        <tissue evidence="3">Leaves</tissue>
    </source>
</reference>
<dbReference type="Pfam" id="PF01063">
    <property type="entry name" value="Aminotran_4"/>
    <property type="match status" value="1"/>
</dbReference>
<dbReference type="GeneID" id="108988833"/>
<dbReference type="InterPro" id="IPR043132">
    <property type="entry name" value="BCAT-like_C"/>
</dbReference>
<proteinExistence type="inferred from homology"/>
<dbReference type="SUPFAM" id="SSF52540">
    <property type="entry name" value="P-loop containing nucleoside triphosphate hydrolases"/>
    <property type="match status" value="1"/>
</dbReference>